<reference evidence="2" key="1">
    <citation type="journal article" date="2020" name="Syst. Appl. Microbiol.">
        <title>Clarifying the taxonomy of the causal agent of bacterial leaf spot of lettuce through a polyphasic approach reveals that Xanthomonas cynarae Trebaol et al. 2000 emend. Timilsina et al. 2019 is a later heterotypic synonym of Xanthomonas hortorum Vauterin et al. 1995.</title>
        <authorList>
            <person name="Moriniere L."/>
            <person name="Burlet A."/>
            <person name="Rosenthal E.R."/>
            <person name="Nesme X."/>
            <person name="Portier P."/>
            <person name="Bull C.T."/>
            <person name="Lavire C."/>
            <person name="Fischer-Le Saux M."/>
            <person name="Bertolla F."/>
        </authorList>
    </citation>
    <scope>NUCLEOTIDE SEQUENCE [LARGE SCALE GENOMIC DNA]</scope>
    <source>
        <strain evidence="2">CFBP2533</strain>
    </source>
</reference>
<evidence type="ECO:0000313" key="2">
    <source>
        <dbReference type="Proteomes" id="UP000548771"/>
    </source>
</evidence>
<evidence type="ECO:0000313" key="1">
    <source>
        <dbReference type="EMBL" id="NMI22210.1"/>
    </source>
</evidence>
<dbReference type="Proteomes" id="UP000548771">
    <property type="component" value="Unassembled WGS sequence"/>
</dbReference>
<protein>
    <submittedName>
        <fullName evidence="1">Uncharacterized protein</fullName>
    </submittedName>
</protein>
<dbReference type="EMBL" id="SMDX01000011">
    <property type="protein sequence ID" value="NMI22210.1"/>
    <property type="molecule type" value="Genomic_DNA"/>
</dbReference>
<gene>
    <name evidence="1" type="ORF">E1J24_10220</name>
</gene>
<sequence>MASRNLVVFNLIFLSESPNGGKQRNASASEVMRARIDCDIVGERIKLHSQTGKRPGEERSEKRCQPDVKTMLTKVKAPFRNALNRCVEAPKECARHGKTALMHLHDL</sequence>
<proteinExistence type="predicted"/>
<dbReference type="AlphaFoldDB" id="A0AAW9ZSD9"/>
<comment type="caution">
    <text evidence="1">The sequence shown here is derived from an EMBL/GenBank/DDBJ whole genome shotgun (WGS) entry which is preliminary data.</text>
</comment>
<accession>A0AAW9ZSD9</accession>
<organism evidence="1 2">
    <name type="scientific">Xanthomonas hortorum pv. pelargonii</name>
    <dbReference type="NCBI Taxonomy" id="453602"/>
    <lineage>
        <taxon>Bacteria</taxon>
        <taxon>Pseudomonadati</taxon>
        <taxon>Pseudomonadota</taxon>
        <taxon>Gammaproteobacteria</taxon>
        <taxon>Lysobacterales</taxon>
        <taxon>Lysobacteraceae</taxon>
        <taxon>Xanthomonas</taxon>
    </lineage>
</organism>
<name>A0AAW9ZSD9_9XANT</name>